<proteinExistence type="predicted"/>
<dbReference type="Proteomes" id="UP000248926">
    <property type="component" value="Unassembled WGS sequence"/>
</dbReference>
<comment type="caution">
    <text evidence="1">The sequence shown here is derived from an EMBL/GenBank/DDBJ whole genome shotgun (WGS) entry which is preliminary data.</text>
</comment>
<dbReference type="OrthoDB" id="8527650at2"/>
<organism evidence="1 2">
    <name type="scientific">Dyella jiangningensis</name>
    <dbReference type="NCBI Taxonomy" id="1379159"/>
    <lineage>
        <taxon>Bacteria</taxon>
        <taxon>Pseudomonadati</taxon>
        <taxon>Pseudomonadota</taxon>
        <taxon>Gammaproteobacteria</taxon>
        <taxon>Lysobacterales</taxon>
        <taxon>Rhodanobacteraceae</taxon>
        <taxon>Dyella</taxon>
    </lineage>
</organism>
<protein>
    <submittedName>
        <fullName evidence="1">Formate dehydrogenase subunit delta</fullName>
    </submittedName>
</protein>
<dbReference type="AlphaFoldDB" id="A0A328P8W7"/>
<dbReference type="InterPro" id="IPR021074">
    <property type="entry name" value="Formate_DH_dsu"/>
</dbReference>
<dbReference type="RefSeq" id="WP_111982078.1">
    <property type="nucleotide sequence ID" value="NZ_NFZS01000001.1"/>
</dbReference>
<reference evidence="1 2" key="1">
    <citation type="journal article" date="2018" name="Genet. Mol. Biol.">
        <title>The genome sequence of Dyella jiangningensis FCAV SCS01 from a lignocellulose-decomposing microbial consortium metagenome reveals potential for biotechnological applications.</title>
        <authorList>
            <person name="Desiderato J.G."/>
            <person name="Alvarenga D.O."/>
            <person name="Constancio M.T.L."/>
            <person name="Alves L.M.C."/>
            <person name="Varani A.M."/>
        </authorList>
    </citation>
    <scope>NUCLEOTIDE SEQUENCE [LARGE SCALE GENOMIC DNA]</scope>
    <source>
        <strain evidence="1 2">FCAV SCS01</strain>
    </source>
</reference>
<evidence type="ECO:0000313" key="2">
    <source>
        <dbReference type="Proteomes" id="UP000248926"/>
    </source>
</evidence>
<dbReference type="Pfam" id="PF11390">
    <property type="entry name" value="FdsD"/>
    <property type="match status" value="1"/>
</dbReference>
<accession>A0A328P8W7</accession>
<evidence type="ECO:0000313" key="1">
    <source>
        <dbReference type="EMBL" id="RAO77721.1"/>
    </source>
</evidence>
<name>A0A328P8W7_9GAMM</name>
<gene>
    <name evidence="1" type="ORF">CA260_07630</name>
</gene>
<sequence length="76" mass="8504">MRIERLVTMANDIATYFTSEPDHAAAVVSVRDHLKRFWDPTMRRQIKAHLAEGGEGLMPLAKEAIVDLYVPPVDAA</sequence>
<keyword evidence="2" id="KW-1185">Reference proteome</keyword>
<dbReference type="EMBL" id="NFZS01000001">
    <property type="protein sequence ID" value="RAO77721.1"/>
    <property type="molecule type" value="Genomic_DNA"/>
</dbReference>